<organism evidence="2 3">
    <name type="scientific">Epidermidibacterium keratini</name>
    <dbReference type="NCBI Taxonomy" id="1891644"/>
    <lineage>
        <taxon>Bacteria</taxon>
        <taxon>Bacillati</taxon>
        <taxon>Actinomycetota</taxon>
        <taxon>Actinomycetes</taxon>
        <taxon>Sporichthyales</taxon>
        <taxon>Sporichthyaceae</taxon>
        <taxon>Epidermidibacterium</taxon>
    </lineage>
</organism>
<dbReference type="Pfam" id="PF10103">
    <property type="entry name" value="Zincin_2"/>
    <property type="match status" value="1"/>
</dbReference>
<dbReference type="AlphaFoldDB" id="A0A7L4YPB8"/>
<reference evidence="2 3" key="1">
    <citation type="journal article" date="2018" name="Int. J. Syst. Evol. Microbiol.">
        <title>Epidermidibacterium keratini gen. nov., sp. nov., a member of the family Sporichthyaceae, isolated from keratin epidermis.</title>
        <authorList>
            <person name="Lee D.G."/>
            <person name="Trujillo M.E."/>
            <person name="Kang S."/>
            <person name="Nam J.J."/>
            <person name="Kim Y.J."/>
        </authorList>
    </citation>
    <scope>NUCLEOTIDE SEQUENCE [LARGE SCALE GENOMIC DNA]</scope>
    <source>
        <strain evidence="2 3">EPI-7</strain>
    </source>
</reference>
<dbReference type="EMBL" id="CP047156">
    <property type="protein sequence ID" value="QHC00996.1"/>
    <property type="molecule type" value="Genomic_DNA"/>
</dbReference>
<dbReference type="InterPro" id="IPR018766">
    <property type="entry name" value="Zinicin_2"/>
</dbReference>
<dbReference type="NCBIfam" id="TIGR03624">
    <property type="entry name" value="putative hydrolase"/>
    <property type="match status" value="1"/>
</dbReference>
<proteinExistence type="predicted"/>
<protein>
    <submittedName>
        <fullName evidence="2">Coenzyme F420 biosynthesis-associated protein</fullName>
    </submittedName>
</protein>
<dbReference type="Proteomes" id="UP000463857">
    <property type="component" value="Chromosome"/>
</dbReference>
<evidence type="ECO:0000256" key="1">
    <source>
        <dbReference type="SAM" id="MobiDB-lite"/>
    </source>
</evidence>
<gene>
    <name evidence="2" type="ORF">EK0264_12330</name>
</gene>
<sequence length="399" mass="44277">MSSEVFVDWKLAARTGRQLTKAGPDVTLEEAKAAVAELREAALRADDFVSQVTEIAHPAYSAPTQVIDRQQWIDINAASIGSLMSPLIDKLAKQSGTGRRARAVGSKVTGAEAGALLAFLSSRVLGQYDVFGPGGGKLLLVAPNVIDAERRLEVDPSDFRLWVCIHEVTHRLQFTAVPWLEGYLREQIEQFVDASDFDSEALRERLKETVAALRERRGQDESEGLLGLVRNPDQRAVLDRMTAVMSLLEGHAEYVMDEVGPSVIPTVKEIRRKFAQRRKGRSPLDRMLRKLLGLDAKMRQYADGRAFVDAVVKEVGMRGFNHVWTSPETLPKLCELRDASAWISRTNPPGRVDPQVAVQSGDGSTTRTFTVERAEEHTPLDDVADDERQIIIERRAGDN</sequence>
<dbReference type="PANTHER" id="PTHR39420:SF1">
    <property type="entry name" value="HYDROLASE"/>
    <property type="match status" value="1"/>
</dbReference>
<name>A0A7L4YPB8_9ACTN</name>
<dbReference type="InterPro" id="IPR042271">
    <property type="entry name" value="Zinicin_2_N"/>
</dbReference>
<dbReference type="NCBIfam" id="TIGR03883">
    <property type="entry name" value="DUF2342_F420"/>
    <property type="match status" value="1"/>
</dbReference>
<accession>A0A7L4YPB8</accession>
<evidence type="ECO:0000313" key="2">
    <source>
        <dbReference type="EMBL" id="QHC00996.1"/>
    </source>
</evidence>
<dbReference type="OrthoDB" id="142939at2"/>
<feature type="region of interest" description="Disordered" evidence="1">
    <location>
        <begin position="345"/>
        <end position="364"/>
    </location>
</feature>
<dbReference type="InterPro" id="IPR022454">
    <property type="entry name" value="CHP03883_F420-assoc"/>
</dbReference>
<dbReference type="KEGG" id="eke:EK0264_12330"/>
<dbReference type="RefSeq" id="WP_159546031.1">
    <property type="nucleotide sequence ID" value="NZ_CP047156.1"/>
</dbReference>
<dbReference type="Gene3D" id="1.20.150.30">
    <property type="entry name" value="Zincin-like metallopeptidase, N-terminal domain"/>
    <property type="match status" value="1"/>
</dbReference>
<dbReference type="InParanoid" id="A0A7L4YPB8"/>
<evidence type="ECO:0000313" key="3">
    <source>
        <dbReference type="Proteomes" id="UP000463857"/>
    </source>
</evidence>
<keyword evidence="3" id="KW-1185">Reference proteome</keyword>
<dbReference type="PANTHER" id="PTHR39420">
    <property type="match status" value="1"/>
</dbReference>
<dbReference type="SUPFAM" id="SSF55486">
    <property type="entry name" value="Metalloproteases ('zincins'), catalytic domain"/>
    <property type="match status" value="1"/>
</dbReference>